<reference evidence="2" key="1">
    <citation type="submission" date="2021-02" db="EMBL/GenBank/DDBJ databases">
        <authorList>
            <person name="Nowell W R."/>
        </authorList>
    </citation>
    <scope>NUCLEOTIDE SEQUENCE</scope>
    <source>
        <strain evidence="2">Ploen Becks lab</strain>
    </source>
</reference>
<evidence type="ECO:0000256" key="1">
    <source>
        <dbReference type="SAM" id="MobiDB-lite"/>
    </source>
</evidence>
<gene>
    <name evidence="2" type="ORF">OXX778_LOCUS10177</name>
</gene>
<dbReference type="AlphaFoldDB" id="A0A813Y508"/>
<feature type="compositionally biased region" description="Basic and acidic residues" evidence="1">
    <location>
        <begin position="21"/>
        <end position="35"/>
    </location>
</feature>
<proteinExistence type="predicted"/>
<organism evidence="2 3">
    <name type="scientific">Brachionus calyciflorus</name>
    <dbReference type="NCBI Taxonomy" id="104777"/>
    <lineage>
        <taxon>Eukaryota</taxon>
        <taxon>Metazoa</taxon>
        <taxon>Spiralia</taxon>
        <taxon>Gnathifera</taxon>
        <taxon>Rotifera</taxon>
        <taxon>Eurotatoria</taxon>
        <taxon>Monogononta</taxon>
        <taxon>Pseudotrocha</taxon>
        <taxon>Ploima</taxon>
        <taxon>Brachionidae</taxon>
        <taxon>Brachionus</taxon>
    </lineage>
</organism>
<evidence type="ECO:0000313" key="2">
    <source>
        <dbReference type="EMBL" id="CAF0876090.1"/>
    </source>
</evidence>
<dbReference type="Proteomes" id="UP000663879">
    <property type="component" value="Unassembled WGS sequence"/>
</dbReference>
<feature type="compositionally biased region" description="Polar residues" evidence="1">
    <location>
        <begin position="9"/>
        <end position="19"/>
    </location>
</feature>
<sequence>MDKAENEESFSNNDQNGSDLNRVETFESNEKDKNPCENPIENQAQKRSNRCSKPPDRYNPEAYFTQDIVSYNFLNSLDSDEINDEASTLEKAFKSPFKDKWKETIKSRKS</sequence>
<protein>
    <submittedName>
        <fullName evidence="2">Uncharacterized protein</fullName>
    </submittedName>
</protein>
<name>A0A813Y508_9BILA</name>
<evidence type="ECO:0000313" key="3">
    <source>
        <dbReference type="Proteomes" id="UP000663879"/>
    </source>
</evidence>
<feature type="region of interest" description="Disordered" evidence="1">
    <location>
        <begin position="1"/>
        <end position="59"/>
    </location>
</feature>
<comment type="caution">
    <text evidence="2">The sequence shown here is derived from an EMBL/GenBank/DDBJ whole genome shotgun (WGS) entry which is preliminary data.</text>
</comment>
<keyword evidence="3" id="KW-1185">Reference proteome</keyword>
<accession>A0A813Y508</accession>
<dbReference type="EMBL" id="CAJNOC010001582">
    <property type="protein sequence ID" value="CAF0876090.1"/>
    <property type="molecule type" value="Genomic_DNA"/>
</dbReference>